<name>K6GPD5_9BACT</name>
<proteinExistence type="predicted"/>
<evidence type="ECO:0000313" key="1">
    <source>
        <dbReference type="EMBL" id="EKO38825.1"/>
    </source>
</evidence>
<sequence>LACEDVCPKQIPLQEQLGKLRRKMALASIKNILPKFLKKDF</sequence>
<feature type="non-terminal residue" evidence="1">
    <location>
        <position position="1"/>
    </location>
</feature>
<dbReference type="AlphaFoldDB" id="K6GPD5"/>
<organism evidence="1 2">
    <name type="scientific">Solidesulfovibrio magneticus str. Maddingley MBC34</name>
    <dbReference type="NCBI Taxonomy" id="1206767"/>
    <lineage>
        <taxon>Bacteria</taxon>
        <taxon>Pseudomonadati</taxon>
        <taxon>Thermodesulfobacteriota</taxon>
        <taxon>Desulfovibrionia</taxon>
        <taxon>Desulfovibrionales</taxon>
        <taxon>Desulfovibrionaceae</taxon>
        <taxon>Solidesulfovibrio</taxon>
    </lineage>
</organism>
<reference evidence="1 2" key="1">
    <citation type="submission" date="2012-07" db="EMBL/GenBank/DDBJ databases">
        <title>Draft genome sequence of Desulfovibrio magneticus str. Maddingley MBC34 obtained from a metagenomic sequence of a methanogenic enrichment isolated from coal-seam formation water in Victoria, Australia.</title>
        <authorList>
            <person name="Greenfield P."/>
            <person name="Hendry P."/>
            <person name="Li D."/>
            <person name="Rosewarne C.P."/>
            <person name="Tran-Dinh N."/>
            <person name="Elbourne L.D.H."/>
            <person name="Paulsen I.T."/>
            <person name="Midgley D.J."/>
        </authorList>
    </citation>
    <scope>NUCLEOTIDE SEQUENCE [LARGE SCALE GENOMIC DNA]</scope>
    <source>
        <strain evidence="2">Maddingley MBC34</strain>
    </source>
</reference>
<dbReference type="Proteomes" id="UP000006272">
    <property type="component" value="Unassembled WGS sequence"/>
</dbReference>
<evidence type="ECO:0000313" key="2">
    <source>
        <dbReference type="Proteomes" id="UP000006272"/>
    </source>
</evidence>
<accession>K6GPD5</accession>
<dbReference type="EMBL" id="ALAO01000203">
    <property type="protein sequence ID" value="EKO38825.1"/>
    <property type="molecule type" value="Genomic_DNA"/>
</dbReference>
<gene>
    <name evidence="1" type="ORF">B193_2459</name>
</gene>
<comment type="caution">
    <text evidence="1">The sequence shown here is derived from an EMBL/GenBank/DDBJ whole genome shotgun (WGS) entry which is preliminary data.</text>
</comment>
<dbReference type="SUPFAM" id="SSF46548">
    <property type="entry name" value="alpha-helical ferredoxin"/>
    <property type="match status" value="1"/>
</dbReference>
<protein>
    <submittedName>
        <fullName evidence="1">Uncharacterized protein</fullName>
    </submittedName>
</protein>